<sequence>MDVTSYSQVNFTENFVNKMYPGRQYLNVLFFQNIAKYLSCTKFTEKHNLHHKTTRRHCRRNLTSIKKRLETLTYNLSRPENEAVA</sequence>
<dbReference type="EMBL" id="CABPRJ010001901">
    <property type="protein sequence ID" value="VVC40183.1"/>
    <property type="molecule type" value="Genomic_DNA"/>
</dbReference>
<dbReference type="AlphaFoldDB" id="A0A5E4N8U0"/>
<accession>A0A5E4N8U0</accession>
<evidence type="ECO:0000313" key="2">
    <source>
        <dbReference type="Proteomes" id="UP000325440"/>
    </source>
</evidence>
<name>A0A5E4N8U0_9HEMI</name>
<gene>
    <name evidence="1" type="ORF">CINCED_3A024644</name>
</gene>
<organism evidence="1 2">
    <name type="scientific">Cinara cedri</name>
    <dbReference type="NCBI Taxonomy" id="506608"/>
    <lineage>
        <taxon>Eukaryota</taxon>
        <taxon>Metazoa</taxon>
        <taxon>Ecdysozoa</taxon>
        <taxon>Arthropoda</taxon>
        <taxon>Hexapoda</taxon>
        <taxon>Insecta</taxon>
        <taxon>Pterygota</taxon>
        <taxon>Neoptera</taxon>
        <taxon>Paraneoptera</taxon>
        <taxon>Hemiptera</taxon>
        <taxon>Sternorrhyncha</taxon>
        <taxon>Aphidomorpha</taxon>
        <taxon>Aphidoidea</taxon>
        <taxon>Aphididae</taxon>
        <taxon>Lachninae</taxon>
        <taxon>Cinara</taxon>
    </lineage>
</organism>
<keyword evidence="2" id="KW-1185">Reference proteome</keyword>
<reference evidence="1 2" key="1">
    <citation type="submission" date="2019-08" db="EMBL/GenBank/DDBJ databases">
        <authorList>
            <person name="Alioto T."/>
            <person name="Alioto T."/>
            <person name="Gomez Garrido J."/>
        </authorList>
    </citation>
    <scope>NUCLEOTIDE SEQUENCE [LARGE SCALE GENOMIC DNA]</scope>
</reference>
<evidence type="ECO:0000313" key="1">
    <source>
        <dbReference type="EMBL" id="VVC40183.1"/>
    </source>
</evidence>
<proteinExistence type="predicted"/>
<protein>
    <submittedName>
        <fullName evidence="1">Uncharacterized protein</fullName>
    </submittedName>
</protein>
<dbReference type="Proteomes" id="UP000325440">
    <property type="component" value="Unassembled WGS sequence"/>
</dbReference>